<organism evidence="2 3">
    <name type="scientific">Enhygromyxa salina</name>
    <dbReference type="NCBI Taxonomy" id="215803"/>
    <lineage>
        <taxon>Bacteria</taxon>
        <taxon>Pseudomonadati</taxon>
        <taxon>Myxococcota</taxon>
        <taxon>Polyangia</taxon>
        <taxon>Nannocystales</taxon>
        <taxon>Nannocystaceae</taxon>
        <taxon>Enhygromyxa</taxon>
    </lineage>
</organism>
<comment type="caution">
    <text evidence="2">The sequence shown here is derived from an EMBL/GenBank/DDBJ whole genome shotgun (WGS) entry which is preliminary data.</text>
</comment>
<protein>
    <submittedName>
        <fullName evidence="2">Uncharacterized protein</fullName>
    </submittedName>
</protein>
<sequence>MALLVGAEAQAFEWTSSEMPWPPELRPALQPPPRAGHEDPNPETLSALLHDRLDELEPTRVGVGVATRDLAFWLWGFKRDTAALEPEHAACLAALRHALDRLPAGSFNVAVYAATSTRFTERWSGSGVEALADARVDAVRAALGLHPAKPGMHTMVEGFAQRVPVSSAEDPREVARRRVVHCALYGELFSERRHELDTVTAETLDFGPLHAALRTSDMGDLFTDERMGGATVRALLRRNRRYLACLLAPQWVRPYPSWAHRVSRLLREHYVRRDDADKGRIRQLERTAAIFGVRCEVLALLRGLFGDRGGLHARLGRHRTELDVSSIACFELLEVEGGAASHRLRTLARRLRDIELDSDLGPAVVVAAAEAIAQRSLGGCYEKEVPPGWEEFCVAVARPQLSDLVIQ</sequence>
<dbReference type="AlphaFoldDB" id="A0A2S9Y668"/>
<proteinExistence type="predicted"/>
<gene>
    <name evidence="2" type="ORF">ENSA7_60920</name>
</gene>
<evidence type="ECO:0000313" key="2">
    <source>
        <dbReference type="EMBL" id="PRQ00597.1"/>
    </source>
</evidence>
<feature type="compositionally biased region" description="Pro residues" evidence="1">
    <location>
        <begin position="20"/>
        <end position="34"/>
    </location>
</feature>
<dbReference type="EMBL" id="PVNL01000118">
    <property type="protein sequence ID" value="PRQ00597.1"/>
    <property type="molecule type" value="Genomic_DNA"/>
</dbReference>
<dbReference type="RefSeq" id="WP_146158320.1">
    <property type="nucleotide sequence ID" value="NZ_PVNL01000118.1"/>
</dbReference>
<evidence type="ECO:0000313" key="3">
    <source>
        <dbReference type="Proteomes" id="UP000238823"/>
    </source>
</evidence>
<feature type="region of interest" description="Disordered" evidence="1">
    <location>
        <begin position="16"/>
        <end position="44"/>
    </location>
</feature>
<evidence type="ECO:0000256" key="1">
    <source>
        <dbReference type="SAM" id="MobiDB-lite"/>
    </source>
</evidence>
<dbReference type="Proteomes" id="UP000238823">
    <property type="component" value="Unassembled WGS sequence"/>
</dbReference>
<accession>A0A2S9Y668</accession>
<reference evidence="2 3" key="1">
    <citation type="submission" date="2018-03" db="EMBL/GenBank/DDBJ databases">
        <title>Draft Genome Sequences of the Obligatory Marine Myxobacteria Enhygromyxa salina SWB007.</title>
        <authorList>
            <person name="Poehlein A."/>
            <person name="Moghaddam J.A."/>
            <person name="Harms H."/>
            <person name="Alanjari M."/>
            <person name="Koenig G.M."/>
            <person name="Daniel R."/>
            <person name="Schaeberle T.F."/>
        </authorList>
    </citation>
    <scope>NUCLEOTIDE SEQUENCE [LARGE SCALE GENOMIC DNA]</scope>
    <source>
        <strain evidence="2 3">SWB007</strain>
    </source>
</reference>
<name>A0A2S9Y668_9BACT</name>